<dbReference type="EMBL" id="CAJVAS010000005">
    <property type="protein sequence ID" value="CAG7613234.1"/>
    <property type="molecule type" value="Genomic_DNA"/>
</dbReference>
<gene>
    <name evidence="1" type="ORF">PAESOLCIP111_01577</name>
</gene>
<organism evidence="1 2">
    <name type="scientific">Paenibacillus solanacearum</name>
    <dbReference type="NCBI Taxonomy" id="2048548"/>
    <lineage>
        <taxon>Bacteria</taxon>
        <taxon>Bacillati</taxon>
        <taxon>Bacillota</taxon>
        <taxon>Bacilli</taxon>
        <taxon>Bacillales</taxon>
        <taxon>Paenibacillaceae</taxon>
        <taxon>Paenibacillus</taxon>
    </lineage>
</organism>
<sequence length="54" mass="6024">MPKRSYSKPAVLNHQLISFETLLSCNPPNIPGQRLDNGNRICLLPNGAGWFESK</sequence>
<keyword evidence="2" id="KW-1185">Reference proteome</keyword>
<dbReference type="Proteomes" id="UP000693672">
    <property type="component" value="Unassembled WGS sequence"/>
</dbReference>
<protein>
    <submittedName>
        <fullName evidence="1">Uncharacterized protein</fullName>
    </submittedName>
</protein>
<evidence type="ECO:0000313" key="1">
    <source>
        <dbReference type="EMBL" id="CAG7613234.1"/>
    </source>
</evidence>
<name>A0A916JXY3_9BACL</name>
<evidence type="ECO:0000313" key="2">
    <source>
        <dbReference type="Proteomes" id="UP000693672"/>
    </source>
</evidence>
<reference evidence="1" key="1">
    <citation type="submission" date="2021-06" db="EMBL/GenBank/DDBJ databases">
        <authorList>
            <person name="Criscuolo A."/>
        </authorList>
    </citation>
    <scope>NUCLEOTIDE SEQUENCE</scope>
    <source>
        <strain evidence="1">CIP111600</strain>
    </source>
</reference>
<dbReference type="AlphaFoldDB" id="A0A916JXY3"/>
<proteinExistence type="predicted"/>
<accession>A0A916JXY3</accession>
<comment type="caution">
    <text evidence="1">The sequence shown here is derived from an EMBL/GenBank/DDBJ whole genome shotgun (WGS) entry which is preliminary data.</text>
</comment>